<feature type="chain" id="PRO_5043518076" description="Ig-like domain-containing protein" evidence="7">
    <location>
        <begin position="22"/>
        <end position="339"/>
    </location>
</feature>
<organism evidence="9 10">
    <name type="scientific">Alosa alosa</name>
    <name type="common">allis shad</name>
    <dbReference type="NCBI Taxonomy" id="278164"/>
    <lineage>
        <taxon>Eukaryota</taxon>
        <taxon>Metazoa</taxon>
        <taxon>Chordata</taxon>
        <taxon>Craniata</taxon>
        <taxon>Vertebrata</taxon>
        <taxon>Euteleostomi</taxon>
        <taxon>Actinopterygii</taxon>
        <taxon>Neopterygii</taxon>
        <taxon>Teleostei</taxon>
        <taxon>Clupei</taxon>
        <taxon>Clupeiformes</taxon>
        <taxon>Clupeoidei</taxon>
        <taxon>Clupeidae</taxon>
        <taxon>Alosa</taxon>
    </lineage>
</organism>
<gene>
    <name evidence="9" type="ORF">AALO_G00290860</name>
</gene>
<evidence type="ECO:0000256" key="1">
    <source>
        <dbReference type="ARBA" id="ARBA00004370"/>
    </source>
</evidence>
<keyword evidence="2 7" id="KW-0732">Signal</keyword>
<evidence type="ECO:0000313" key="10">
    <source>
        <dbReference type="Proteomes" id="UP000823561"/>
    </source>
</evidence>
<evidence type="ECO:0000256" key="7">
    <source>
        <dbReference type="SAM" id="SignalP"/>
    </source>
</evidence>
<evidence type="ECO:0000256" key="2">
    <source>
        <dbReference type="ARBA" id="ARBA00022729"/>
    </source>
</evidence>
<evidence type="ECO:0000256" key="5">
    <source>
        <dbReference type="SAM" id="MobiDB-lite"/>
    </source>
</evidence>
<evidence type="ECO:0000313" key="9">
    <source>
        <dbReference type="EMBL" id="KAG5261990.1"/>
    </source>
</evidence>
<accession>A0AAV6FH37</accession>
<feature type="domain" description="Ig-like" evidence="8">
    <location>
        <begin position="121"/>
        <end position="194"/>
    </location>
</feature>
<dbReference type="Proteomes" id="UP000823561">
    <property type="component" value="Chromosome 23"/>
</dbReference>
<reference evidence="9" key="1">
    <citation type="submission" date="2020-10" db="EMBL/GenBank/DDBJ databases">
        <title>Chromosome-scale genome assembly of the Allis shad, Alosa alosa.</title>
        <authorList>
            <person name="Margot Z."/>
            <person name="Christophe K."/>
            <person name="Cabau C."/>
            <person name="Louis A."/>
            <person name="Berthelot C."/>
            <person name="Parey E."/>
            <person name="Roest Crollius H."/>
            <person name="Montfort J."/>
            <person name="Robinson-Rechavi M."/>
            <person name="Bucao C."/>
            <person name="Bouchez O."/>
            <person name="Gislard M."/>
            <person name="Lluch J."/>
            <person name="Milhes M."/>
            <person name="Lampietro C."/>
            <person name="Lopez Roques C."/>
            <person name="Donnadieu C."/>
            <person name="Braasch I."/>
            <person name="Desvignes T."/>
            <person name="Postlethwait J."/>
            <person name="Bobe J."/>
            <person name="Guiguen Y."/>
        </authorList>
    </citation>
    <scope>NUCLEOTIDE SEQUENCE</scope>
    <source>
        <strain evidence="9">M-15738</strain>
        <tissue evidence="9">Blood</tissue>
    </source>
</reference>
<keyword evidence="6" id="KW-0812">Transmembrane</keyword>
<feature type="compositionally biased region" description="Basic residues" evidence="5">
    <location>
        <begin position="329"/>
        <end position="339"/>
    </location>
</feature>
<dbReference type="PANTHER" id="PTHR12080:SF55">
    <property type="entry name" value="LYMPHOCYTE FUNCTION-ASSOCIATED ANTIGEN 3"/>
    <property type="match status" value="1"/>
</dbReference>
<dbReference type="EMBL" id="JADWDJ010000023">
    <property type="protein sequence ID" value="KAG5261990.1"/>
    <property type="molecule type" value="Genomic_DNA"/>
</dbReference>
<dbReference type="SUPFAM" id="SSF48726">
    <property type="entry name" value="Immunoglobulin"/>
    <property type="match status" value="1"/>
</dbReference>
<dbReference type="InterPro" id="IPR015631">
    <property type="entry name" value="CD2/SLAM_rcpt"/>
</dbReference>
<evidence type="ECO:0000256" key="3">
    <source>
        <dbReference type="ARBA" id="ARBA00023136"/>
    </source>
</evidence>
<protein>
    <recommendedName>
        <fullName evidence="8">Ig-like domain-containing protein</fullName>
    </recommendedName>
</protein>
<dbReference type="AlphaFoldDB" id="A0AAV6FH37"/>
<evidence type="ECO:0000256" key="6">
    <source>
        <dbReference type="SAM" id="Phobius"/>
    </source>
</evidence>
<dbReference type="InterPro" id="IPR036179">
    <property type="entry name" value="Ig-like_dom_sf"/>
</dbReference>
<comment type="caution">
    <text evidence="9">The sequence shown here is derived from an EMBL/GenBank/DDBJ whole genome shotgun (WGS) entry which is preliminary data.</text>
</comment>
<dbReference type="PANTHER" id="PTHR12080">
    <property type="entry name" value="SIGNALING LYMPHOCYTIC ACTIVATION MOLECULE"/>
    <property type="match status" value="1"/>
</dbReference>
<dbReference type="InterPro" id="IPR007110">
    <property type="entry name" value="Ig-like_dom"/>
</dbReference>
<evidence type="ECO:0000256" key="4">
    <source>
        <dbReference type="ARBA" id="ARBA00023180"/>
    </source>
</evidence>
<feature type="transmembrane region" description="Helical" evidence="6">
    <location>
        <begin position="213"/>
        <end position="238"/>
    </location>
</feature>
<keyword evidence="4" id="KW-0325">Glycoprotein</keyword>
<sequence>MKFQIAFLLGFLCLYILGLNANQEYTELPCALEGASYTITLNSPQQDEDMLVWKCNDKLTYKRRKGIVNPTANVDKQGSLTLTNISKSMAGKCKAEHYNNNGQSIKTHSVILCVLSKAPVPKLEVECSSSGVATLRCEPKSFPKDIKFSWVHNNKELPDKTNPLKPPKRGEKDSYKCRLSNSLNKQDSNEEIISCGGSAGSQDGNLLFGYNKWVMIGIIAGGGFLLLVLIVSLIAICCKNHRRRKRRLRDEEELRLANLQYIGTNSRPRPKQTARGQPVPPTPDEEGYLQGPTGETSPAAPQAVRQPRPRAPPPPMEDDDEAVPPLPQPRRKGARQLDY</sequence>
<evidence type="ECO:0000259" key="8">
    <source>
        <dbReference type="PROSITE" id="PS50835"/>
    </source>
</evidence>
<keyword evidence="6" id="KW-1133">Transmembrane helix</keyword>
<feature type="signal peptide" evidence="7">
    <location>
        <begin position="1"/>
        <end position="21"/>
    </location>
</feature>
<feature type="region of interest" description="Disordered" evidence="5">
    <location>
        <begin position="261"/>
        <end position="339"/>
    </location>
</feature>
<comment type="subcellular location">
    <subcellularLocation>
        <location evidence="1">Membrane</location>
    </subcellularLocation>
</comment>
<proteinExistence type="predicted"/>
<dbReference type="GO" id="GO:0016020">
    <property type="term" value="C:membrane"/>
    <property type="evidence" value="ECO:0007669"/>
    <property type="project" value="UniProtKB-SubCell"/>
</dbReference>
<dbReference type="PROSITE" id="PS50835">
    <property type="entry name" value="IG_LIKE"/>
    <property type="match status" value="1"/>
</dbReference>
<dbReference type="InterPro" id="IPR013783">
    <property type="entry name" value="Ig-like_fold"/>
</dbReference>
<dbReference type="Gene3D" id="2.60.40.10">
    <property type="entry name" value="Immunoglobulins"/>
    <property type="match status" value="2"/>
</dbReference>
<keyword evidence="10" id="KW-1185">Reference proteome</keyword>
<keyword evidence="3 6" id="KW-0472">Membrane</keyword>
<name>A0AAV6FH37_9TELE</name>